<reference evidence="1 2" key="1">
    <citation type="submission" date="2016-05" db="EMBL/GenBank/DDBJ databases">
        <title>Draft genome sequence of Pediococcus parvulus 2.6, a probiotic beta-glucan producer strain.</title>
        <authorList>
            <person name="Mohedano M.L."/>
            <person name="Perez-Ramos A."/>
            <person name="Duenas M.T."/>
            <person name="Lamontanara A."/>
            <person name="Orru L."/>
            <person name="Spano G."/>
            <person name="Capozzi V."/>
            <person name="Lopez P."/>
        </authorList>
    </citation>
    <scope>NUCLEOTIDE SEQUENCE [LARGE SCALE GENOMIC DNA]</scope>
    <source>
        <strain evidence="1 2">2.6</strain>
    </source>
</reference>
<accession>A0ABX2UGE2</accession>
<dbReference type="RefSeq" id="WP_068806720.1">
    <property type="nucleotide sequence ID" value="NZ_CP158977.1"/>
</dbReference>
<evidence type="ECO:0000313" key="2">
    <source>
        <dbReference type="Proteomes" id="UP000077280"/>
    </source>
</evidence>
<name>A0ABX2UGE2_9LACO</name>
<comment type="caution">
    <text evidence="1">The sequence shown here is derived from an EMBL/GenBank/DDBJ whole genome shotgun (WGS) entry which is preliminary data.</text>
</comment>
<dbReference type="EMBL" id="LXND01000051">
    <property type="protein sequence ID" value="OAD63968.1"/>
    <property type="molecule type" value="Genomic_DNA"/>
</dbReference>
<sequence>MIIRQNTSVKVAEAVIKKQLEFALNFSTIRSGKAYLTNFSKHKLVSGFIEGFEGLEMVYGMYNTIYRKTSN</sequence>
<dbReference type="Proteomes" id="UP000077280">
    <property type="component" value="Unassembled WGS sequence"/>
</dbReference>
<protein>
    <submittedName>
        <fullName evidence="1">Uncharacterized protein</fullName>
    </submittedName>
</protein>
<keyword evidence="2" id="KW-1185">Reference proteome</keyword>
<gene>
    <name evidence="1" type="ORF">A7K95_07330</name>
</gene>
<proteinExistence type="predicted"/>
<evidence type="ECO:0000313" key="1">
    <source>
        <dbReference type="EMBL" id="OAD63968.1"/>
    </source>
</evidence>
<organism evidence="1 2">
    <name type="scientific">Pediococcus parvulus</name>
    <dbReference type="NCBI Taxonomy" id="54062"/>
    <lineage>
        <taxon>Bacteria</taxon>
        <taxon>Bacillati</taxon>
        <taxon>Bacillota</taxon>
        <taxon>Bacilli</taxon>
        <taxon>Lactobacillales</taxon>
        <taxon>Lactobacillaceae</taxon>
        <taxon>Pediococcus</taxon>
    </lineage>
</organism>